<evidence type="ECO:0000256" key="1">
    <source>
        <dbReference type="SAM" id="MobiDB-lite"/>
    </source>
</evidence>
<keyword evidence="2" id="KW-0378">Hydrolase</keyword>
<keyword evidence="2" id="KW-0255">Endonuclease</keyword>
<dbReference type="SUPFAM" id="SSF52540">
    <property type="entry name" value="P-loop containing nucleoside triphosphate hydrolases"/>
    <property type="match status" value="1"/>
</dbReference>
<proteinExistence type="predicted"/>
<name>A0ABT2I753_9SPHN</name>
<protein>
    <submittedName>
        <fullName evidence="2">Restriction endonuclease</fullName>
    </submittedName>
</protein>
<feature type="region of interest" description="Disordered" evidence="1">
    <location>
        <begin position="845"/>
        <end position="868"/>
    </location>
</feature>
<keyword evidence="2" id="KW-0540">Nuclease</keyword>
<gene>
    <name evidence="2" type="ORF">NZK81_12755</name>
</gene>
<keyword evidence="3" id="KW-1185">Reference proteome</keyword>
<accession>A0ABT2I753</accession>
<dbReference type="GO" id="GO:0004519">
    <property type="term" value="F:endonuclease activity"/>
    <property type="evidence" value="ECO:0007669"/>
    <property type="project" value="UniProtKB-KW"/>
</dbReference>
<comment type="caution">
    <text evidence="2">The sequence shown here is derived from an EMBL/GenBank/DDBJ whole genome shotgun (WGS) entry which is preliminary data.</text>
</comment>
<dbReference type="InterPro" id="IPR027417">
    <property type="entry name" value="P-loop_NTPase"/>
</dbReference>
<reference evidence="2" key="1">
    <citation type="submission" date="2022-09" db="EMBL/GenBank/DDBJ databases">
        <title>Novosphingobium sp. Nov., a polycyclic aromatic hydrocarbon-degrading bacterium isolated form mangrove sediments in HongKong.</title>
        <authorList>
            <person name="Hu Z."/>
        </authorList>
    </citation>
    <scope>NUCLEOTIDE SEQUENCE</scope>
    <source>
        <strain evidence="2">HK4-1</strain>
    </source>
</reference>
<organism evidence="2 3">
    <name type="scientific">Novosphingobium mangrovi</name>
    <name type="common">ex Huang et al. 2023</name>
    <dbReference type="NCBI Taxonomy" id="2976432"/>
    <lineage>
        <taxon>Bacteria</taxon>
        <taxon>Pseudomonadati</taxon>
        <taxon>Pseudomonadota</taxon>
        <taxon>Alphaproteobacteria</taxon>
        <taxon>Sphingomonadales</taxon>
        <taxon>Sphingomonadaceae</taxon>
        <taxon>Novosphingobium</taxon>
    </lineage>
</organism>
<evidence type="ECO:0000313" key="3">
    <source>
        <dbReference type="Proteomes" id="UP001165583"/>
    </source>
</evidence>
<evidence type="ECO:0000313" key="2">
    <source>
        <dbReference type="EMBL" id="MCT2400423.1"/>
    </source>
</evidence>
<sequence length="1518" mass="167018">MTPTATSIPSTGASFNLHEILRRWNPAAGPDGFEGLVARALAELTGYTFRLARSGAQFGRDAATPKAPFSIAMEAKRYTDSVPLQELVGKATLAAGVLAEGIDLWVLAATVEISEPTQRQLEEILDDKGITLLTLDWTDTGLPPLAVLLAAVRPAVVAWATRLLNTKQLADLSAGLEDIARDPAFGASLSELQAQLSPALLGLDAFRSKNSEWCERNFASSKLAQRNFSQFLTPLEKPALIADRSNVQSAIKAAVDTATADVEGDSLVAVLGGDGAGKTWSVANWWLAAAPRPILMLSIGRIVDQLSGTEEAIEMLARLAAHQDSRRHAPTIARWRRRLERWSNGSLTPGRFIVLIDGLNETSGKPWAAILRTLMPAAHSLGGVVMATCREGYWDRDVANRLPDYVTVVPVHIQNYDDREFADVLGKNEVDPAALAPRLNQFMRNPRICALALRLLPQLSGIEELSIDRLLLEYWRHRLREREDLVGHNDEDFRDLLVRHAREYRERPGTDFDRNEWRSRSGASQRQDGRDLAHDLSDIEEGQFFDSLSRRYQFREETLHFALGLLVADELGAAVRDGVEDLDEALDSIIDPIRGFDTVGDILSAAIAVATLDGNYPNRGIAALVGGWMSLQNLGDEAFENLITYVVARPAPFIDAWEAKHSERDDGRFLQLLFQAAKRDSVAEAFKARLNRWLGTWSRRLPDYGGGPDRSRRQGEHEARVEARLAQMTESERRFLAEWCTELPESAGLASAAALFLYGRPLAEFASGIVAFAFAYTLTGNTQSPYEDLSWVVRLNRIDPAEVAAAVRSEIADLIRGEPSVHALEAAACALRLLGSLDAEQEAQAVSPRPDRVTYGNDRPDPLNPETEAPEGVAQLTERMAGLDAGQIWSGMWSTSEDHDLERNRELLIRFDPAGFRKILDTLARSVATRTDMPLRQLGWHIPWLSQVMSEEAVAATRQRIADISKNPALVPDGDENFVTGMLVEGVMPTLDAGQQLDLLQSLPTRAPYYFRYAALAKPLSGVEAAFRLDGVMDADPRILERTLLFLASSTTDVTDELREMVAKCLASHDAEVSAAAAEFARSRNDAGLDEALMALDAPPREDKSWRASVVRSAIASAIGRRGRNDLVEEVPVEHLDWVAARLPAARDRLADTIEKIIDDLVEPLDVDEPRDAIIVLEVGEDPSETRMNLVDRGEKRPDDPVAAIEALNEEMSDASGAKFANRRQLLSDQVDRFMASLMSEGAIAFARRPYSFGLAELASAQPERYAGWLRTILGTEDQRALCPLQNLGFALAQNYAEIDPDLAANVLAHLWAVESHLVVRVGDAKHEFRHLALFAAAASPEINGLRLDAYRSARDDREIECLTLAAVAAGANEWLDRFIDERLASDTAADHALAITTASFRPANAHSDTLLRRDWGRGFLGGAASAARARYERAAHAMHWFALAAAANDPHERWRFIELGIASADRRQLLAPSPHRAPEFRLIGGDIPQRLDKAAEKASGGAVKTFLGQRRPTNLID</sequence>
<dbReference type="EMBL" id="JANZXA010000008">
    <property type="protein sequence ID" value="MCT2400423.1"/>
    <property type="molecule type" value="Genomic_DNA"/>
</dbReference>
<dbReference type="Proteomes" id="UP001165583">
    <property type="component" value="Unassembled WGS sequence"/>
</dbReference>
<feature type="region of interest" description="Disordered" evidence="1">
    <location>
        <begin position="510"/>
        <end position="531"/>
    </location>
</feature>
<feature type="compositionally biased region" description="Basic and acidic residues" evidence="1">
    <location>
        <begin position="510"/>
        <end position="519"/>
    </location>
</feature>